<sequence length="882" mass="99704">MVMVQLLLLFLCHAVGEKHSIHCATAADLFPIPHAFYKPGDLIVGEIVSQVFYVYNTPSFKKQPAQLYISEPISVPKNYQHNLALAFAVKEINGNPNILPNITLGFHILNSYYNAEMTSKATLSLLSSQHKFVPNFKCDTQSNLVAIIGGLSSETSAHIANTVAIYKIPQLAYGSISPVQSNKLLLISMYQMVPSEATQYMGFIQLFRYFRWTWILLFVLDDDSGDKFLQMMVPMLSENGICFDFTVRLPKQTYFQDVMDALIRPPEYLFFLTHTKANVCFVYGENSSMFILRILLFLGPFISFPSLHKVWIITCHWDFESVSVQRVWDIETFHGALSLAVHSHQPPGFQTFLQSISPSWAKEDGFIQYFWEQAFSCSLKMSRVQGDSKEICTGTEKLDSIPVTLFEMSMTGHSYNIYNAVYAVAQALHVFCVFTSRHRRMEGERGLKFQNVQPWQLHHFLRSIMFNNSAGDTVCFDENGELNAGFDVTNWVTFLNGSFVRVKVGSLDPRAPPGKELTLNDDQIVWHRTFNQAVPLSICSESCNPGYTRKKKEGEKFCCYDCAQCPEGTISQDEGKIQNKWRYMDACVKCPHDHYADDRQNKCNLKVLSFLSYNEQLGITLAMLAITLAAVAALVLVIFVKHQETPIVKANNRSITYILLISLLLCFLCSLLFIGKPLQVTCLLRQTTFGIVFSVALSSVLAKTITVVLAFMATKPGSKMRKWVGKRMANSIIIFCSFTQAGICTLWLSTSPPFPDMDMYLLSAKIILECNEGSATMFYCVLGYMGFLAILSFAVAFFARKLPDSFNEARFITFSMLVFCSVWLSFIPTYLSTKGKFMVVVEIFSILASSAGLLGCIFPPKCYIIIMRPDLNNRDQLKKRKK</sequence>
<dbReference type="CDD" id="cd15283">
    <property type="entry name" value="7tmC_V2R_pheromone"/>
    <property type="match status" value="1"/>
</dbReference>
<name>A0ABM1KS57_GEKJA</name>
<dbReference type="Gene3D" id="3.40.50.2300">
    <property type="match status" value="2"/>
</dbReference>
<dbReference type="Pfam" id="PF01094">
    <property type="entry name" value="ANF_receptor"/>
    <property type="match status" value="1"/>
</dbReference>
<dbReference type="PRINTS" id="PR00248">
    <property type="entry name" value="GPCRMGR"/>
</dbReference>
<dbReference type="GeneID" id="107118700"/>
<gene>
    <name evidence="15" type="primary">LOC107118700</name>
</gene>
<keyword evidence="8" id="KW-0675">Receptor</keyword>
<dbReference type="InterPro" id="IPR028082">
    <property type="entry name" value="Peripla_BP_I"/>
</dbReference>
<dbReference type="Pfam" id="PF07562">
    <property type="entry name" value="NCD3G"/>
    <property type="match status" value="1"/>
</dbReference>
<dbReference type="PRINTS" id="PR01535">
    <property type="entry name" value="VOMERONASL2R"/>
</dbReference>
<evidence type="ECO:0000256" key="3">
    <source>
        <dbReference type="ARBA" id="ARBA00022692"/>
    </source>
</evidence>
<feature type="transmembrane region" description="Helical" evidence="11">
    <location>
        <begin position="654"/>
        <end position="675"/>
    </location>
</feature>
<dbReference type="InterPro" id="IPR000068">
    <property type="entry name" value="GPCR_3_Ca_sens_rcpt-rel"/>
</dbReference>
<keyword evidence="7 11" id="KW-0472">Membrane</keyword>
<evidence type="ECO:0000256" key="9">
    <source>
        <dbReference type="ARBA" id="ARBA00023180"/>
    </source>
</evidence>
<evidence type="ECO:0000256" key="2">
    <source>
        <dbReference type="ARBA" id="ARBA00022475"/>
    </source>
</evidence>
<evidence type="ECO:0000256" key="4">
    <source>
        <dbReference type="ARBA" id="ARBA00022729"/>
    </source>
</evidence>
<dbReference type="SUPFAM" id="SSF57184">
    <property type="entry name" value="Growth factor receptor domain"/>
    <property type="match status" value="1"/>
</dbReference>
<keyword evidence="9" id="KW-0325">Glycoprotein</keyword>
<evidence type="ECO:0000256" key="6">
    <source>
        <dbReference type="ARBA" id="ARBA00023040"/>
    </source>
</evidence>
<keyword evidence="10" id="KW-0807">Transducer</keyword>
<reference evidence="15" key="1">
    <citation type="submission" date="2025-08" db="UniProtKB">
        <authorList>
            <consortium name="RefSeq"/>
        </authorList>
    </citation>
    <scope>IDENTIFICATION</scope>
</reference>
<evidence type="ECO:0000256" key="10">
    <source>
        <dbReference type="ARBA" id="ARBA00023224"/>
    </source>
</evidence>
<evidence type="ECO:0000256" key="1">
    <source>
        <dbReference type="ARBA" id="ARBA00004651"/>
    </source>
</evidence>
<evidence type="ECO:0000313" key="15">
    <source>
        <dbReference type="RefSeq" id="XP_015276544.1"/>
    </source>
</evidence>
<dbReference type="SUPFAM" id="SSF53822">
    <property type="entry name" value="Periplasmic binding protein-like I"/>
    <property type="match status" value="1"/>
</dbReference>
<dbReference type="InterPro" id="IPR009030">
    <property type="entry name" value="Growth_fac_rcpt_cys_sf"/>
</dbReference>
<dbReference type="InterPro" id="IPR001828">
    <property type="entry name" value="ANF_lig-bd_rcpt"/>
</dbReference>
<keyword evidence="6" id="KW-0297">G-protein coupled receptor</keyword>
<organism evidence="14 15">
    <name type="scientific">Gekko japonicus</name>
    <name type="common">Schlegel's Japanese gecko</name>
    <dbReference type="NCBI Taxonomy" id="146911"/>
    <lineage>
        <taxon>Eukaryota</taxon>
        <taxon>Metazoa</taxon>
        <taxon>Chordata</taxon>
        <taxon>Craniata</taxon>
        <taxon>Vertebrata</taxon>
        <taxon>Euteleostomi</taxon>
        <taxon>Lepidosauria</taxon>
        <taxon>Squamata</taxon>
        <taxon>Bifurcata</taxon>
        <taxon>Gekkota</taxon>
        <taxon>Gekkonidae</taxon>
        <taxon>Gekkoninae</taxon>
        <taxon>Gekko</taxon>
    </lineage>
</organism>
<dbReference type="InterPro" id="IPR017978">
    <property type="entry name" value="GPCR_3_C"/>
</dbReference>
<dbReference type="PROSITE" id="PS50259">
    <property type="entry name" value="G_PROTEIN_RECEP_F3_4"/>
    <property type="match status" value="1"/>
</dbReference>
<feature type="transmembrane region" description="Helical" evidence="11">
    <location>
        <begin position="617"/>
        <end position="642"/>
    </location>
</feature>
<feature type="transmembrane region" description="Helical" evidence="11">
    <location>
        <begin position="687"/>
        <end position="711"/>
    </location>
</feature>
<feature type="signal peptide" evidence="12">
    <location>
        <begin position="1"/>
        <end position="16"/>
    </location>
</feature>
<feature type="transmembrane region" description="Helical" evidence="11">
    <location>
        <begin position="811"/>
        <end position="831"/>
    </location>
</feature>
<dbReference type="Gene3D" id="2.10.50.30">
    <property type="entry name" value="GPCR, family 3, nine cysteines domain"/>
    <property type="match status" value="1"/>
</dbReference>
<keyword evidence="14" id="KW-1185">Reference proteome</keyword>
<keyword evidence="4 12" id="KW-0732">Signal</keyword>
<feature type="domain" description="G-protein coupled receptors family 3 profile" evidence="13">
    <location>
        <begin position="617"/>
        <end position="881"/>
    </location>
</feature>
<evidence type="ECO:0000259" key="13">
    <source>
        <dbReference type="PROSITE" id="PS50259"/>
    </source>
</evidence>
<dbReference type="PANTHER" id="PTHR24061:SF599">
    <property type="entry name" value="G-PROTEIN COUPLED RECEPTORS FAMILY 3 PROFILE DOMAIN-CONTAINING PROTEIN"/>
    <property type="match status" value="1"/>
</dbReference>
<protein>
    <submittedName>
        <fullName evidence="15">Vomeronasal type-2 receptor 26-like</fullName>
    </submittedName>
</protein>
<evidence type="ECO:0000256" key="5">
    <source>
        <dbReference type="ARBA" id="ARBA00022989"/>
    </source>
</evidence>
<keyword evidence="2" id="KW-1003">Cell membrane</keyword>
<feature type="transmembrane region" description="Helical" evidence="11">
    <location>
        <begin position="776"/>
        <end position="799"/>
    </location>
</feature>
<dbReference type="PANTHER" id="PTHR24061">
    <property type="entry name" value="CALCIUM-SENSING RECEPTOR-RELATED"/>
    <property type="match status" value="1"/>
</dbReference>
<dbReference type="InterPro" id="IPR004073">
    <property type="entry name" value="GPCR_3_vmron_rcpt_2"/>
</dbReference>
<evidence type="ECO:0000256" key="7">
    <source>
        <dbReference type="ARBA" id="ARBA00023136"/>
    </source>
</evidence>
<proteinExistence type="predicted"/>
<keyword evidence="3 11" id="KW-0812">Transmembrane</keyword>
<keyword evidence="5 11" id="KW-1133">Transmembrane helix</keyword>
<dbReference type="InterPro" id="IPR038550">
    <property type="entry name" value="GPCR_3_9-Cys_sf"/>
</dbReference>
<evidence type="ECO:0000256" key="8">
    <source>
        <dbReference type="ARBA" id="ARBA00023170"/>
    </source>
</evidence>
<dbReference type="Proteomes" id="UP000694871">
    <property type="component" value="Unplaced"/>
</dbReference>
<dbReference type="InterPro" id="IPR011500">
    <property type="entry name" value="GPCR_3_9-Cys_dom"/>
</dbReference>
<comment type="subcellular location">
    <subcellularLocation>
        <location evidence="1">Cell membrane</location>
        <topology evidence="1">Multi-pass membrane protein</topology>
    </subcellularLocation>
</comment>
<evidence type="ECO:0000256" key="12">
    <source>
        <dbReference type="SAM" id="SignalP"/>
    </source>
</evidence>
<dbReference type="InterPro" id="IPR000337">
    <property type="entry name" value="GPCR_3"/>
</dbReference>
<dbReference type="Pfam" id="PF00003">
    <property type="entry name" value="7tm_3"/>
    <property type="match status" value="1"/>
</dbReference>
<accession>A0ABM1KS57</accession>
<dbReference type="RefSeq" id="XP_015276544.1">
    <property type="nucleotide sequence ID" value="XM_015421058.1"/>
</dbReference>
<feature type="chain" id="PRO_5045468056" evidence="12">
    <location>
        <begin position="17"/>
        <end position="882"/>
    </location>
</feature>
<evidence type="ECO:0000256" key="11">
    <source>
        <dbReference type="SAM" id="Phobius"/>
    </source>
</evidence>
<evidence type="ECO:0000313" key="14">
    <source>
        <dbReference type="Proteomes" id="UP000694871"/>
    </source>
</evidence>
<feature type="transmembrane region" description="Helical" evidence="11">
    <location>
        <begin position="732"/>
        <end position="750"/>
    </location>
</feature>
<feature type="transmembrane region" description="Helical" evidence="11">
    <location>
        <begin position="837"/>
        <end position="858"/>
    </location>
</feature>